<name>A0A8T9CMP7_9HELO</name>
<keyword evidence="3" id="KW-0472">Membrane</keyword>
<keyword evidence="3" id="KW-0812">Transmembrane</keyword>
<dbReference type="GO" id="GO:0004190">
    <property type="term" value="F:aspartic-type endopeptidase activity"/>
    <property type="evidence" value="ECO:0007669"/>
    <property type="project" value="InterPro"/>
</dbReference>
<feature type="compositionally biased region" description="Polar residues" evidence="2">
    <location>
        <begin position="581"/>
        <end position="592"/>
    </location>
</feature>
<dbReference type="Gene3D" id="2.40.70.10">
    <property type="entry name" value="Acid Proteases"/>
    <property type="match status" value="2"/>
</dbReference>
<feature type="transmembrane region" description="Helical" evidence="3">
    <location>
        <begin position="458"/>
        <end position="481"/>
    </location>
</feature>
<feature type="compositionally biased region" description="Basic and acidic residues" evidence="2">
    <location>
        <begin position="726"/>
        <end position="738"/>
    </location>
</feature>
<dbReference type="CDD" id="cd05471">
    <property type="entry name" value="pepsin_like"/>
    <property type="match status" value="1"/>
</dbReference>
<keyword evidence="3" id="KW-1133">Transmembrane helix</keyword>
<evidence type="ECO:0000259" key="5">
    <source>
        <dbReference type="PROSITE" id="PS51767"/>
    </source>
</evidence>
<evidence type="ECO:0000313" key="6">
    <source>
        <dbReference type="EMBL" id="TVY85460.1"/>
    </source>
</evidence>
<evidence type="ECO:0000256" key="4">
    <source>
        <dbReference type="SAM" id="SignalP"/>
    </source>
</evidence>
<dbReference type="Pfam" id="PF00026">
    <property type="entry name" value="Asp"/>
    <property type="match status" value="1"/>
</dbReference>
<feature type="region of interest" description="Disordered" evidence="2">
    <location>
        <begin position="429"/>
        <end position="448"/>
    </location>
</feature>
<dbReference type="InterPro" id="IPR033121">
    <property type="entry name" value="PEPTIDASE_A1"/>
</dbReference>
<accession>A0A8T9CMP7</accession>
<dbReference type="PRINTS" id="PR00792">
    <property type="entry name" value="PEPSIN"/>
</dbReference>
<feature type="region of interest" description="Disordered" evidence="2">
    <location>
        <begin position="501"/>
        <end position="592"/>
    </location>
</feature>
<dbReference type="InterPro" id="IPR001461">
    <property type="entry name" value="Aspartic_peptidase_A1"/>
</dbReference>
<reference evidence="6 7" key="1">
    <citation type="submission" date="2018-05" db="EMBL/GenBank/DDBJ databases">
        <title>Genome sequencing and assembly of the regulated plant pathogen Lachnellula willkommii and related sister species for the development of diagnostic species identification markers.</title>
        <authorList>
            <person name="Giroux E."/>
            <person name="Bilodeau G."/>
        </authorList>
    </citation>
    <scope>NUCLEOTIDE SEQUENCE [LARGE SCALE GENOMIC DNA]</scope>
    <source>
        <strain evidence="6 7">CBS 268.59</strain>
    </source>
</reference>
<gene>
    <name evidence="6" type="ORF">LSUE1_G000156</name>
</gene>
<keyword evidence="4" id="KW-0732">Signal</keyword>
<feature type="domain" description="Peptidase A1" evidence="5">
    <location>
        <begin position="59"/>
        <end position="413"/>
    </location>
</feature>
<sequence>MHLLNSLSLALIFLPNPSAAFFNGGRSRLRAKRANSTSSLTPLVVPPSQYWDGVDGSWSSLALRVGSPAQSVRVVVSTNSPQTFVVLPEGCETVAVNPIPPDCASSRGGLFNPNTSTSWQEQGLFGINSAGVGFEANLGYTQYADYGIETLGLGFAGGGANTPTLKNQTVSAIASTSPIYLGMFGLGTQPVNYSSIGNFSAPSYFSSLRKQNIIPSLSWSYTAGAKYRLKAGQYAQLIFGGYDSSRFVPNSANFNLAGDITRDIVVAVQSIVYSGNTQTSLLTTPIYAFIESTDPNFWLPEQACQAFEKAFGISFDNSTGLYLINTTHYTELQTANPTVTFSLANSIDGGEAVNIRLPFSSFALSASYPFTPNDTYYFPLKLAVNETQYTLGRTFLQEAYLTVDYERGNFSVSQCLWNDGATPQVMTISSLSNSTNSGNGTGSGENQQSIKKQVGTGAIVGIVVAVLVILAIAGALAYVFLWRKRSPPPVELPAQTIALEEVSGSDPEEGTRFSFPPDKKSDILPGTHPLDQERSELSTIPDPASYNSQQQRSELPATTEIFQLAERDNREGNYDDEAGLMNSSKKATATSELPGSEFRFELEADPVTNVAPNETRSRDLLSSPAPTLSTRHSQSTIGGDLQSPDDLRSPFDLVLPVSPQSVIAARGQSRSPAQSEQISWLAISPSNSLRHANRTPSIPNTPVTERAMPANAAASSGLNSRWFNTRRADSPRTRDRTESLTNLYNP</sequence>
<evidence type="ECO:0000313" key="7">
    <source>
        <dbReference type="Proteomes" id="UP000469558"/>
    </source>
</evidence>
<protein>
    <recommendedName>
        <fullName evidence="5">Peptidase A1 domain-containing protein</fullName>
    </recommendedName>
</protein>
<dbReference type="SUPFAM" id="SSF50630">
    <property type="entry name" value="Acid proteases"/>
    <property type="match status" value="1"/>
</dbReference>
<feature type="signal peptide" evidence="4">
    <location>
        <begin position="1"/>
        <end position="20"/>
    </location>
</feature>
<dbReference type="OrthoDB" id="4074350at2759"/>
<feature type="region of interest" description="Disordered" evidence="2">
    <location>
        <begin position="711"/>
        <end position="746"/>
    </location>
</feature>
<dbReference type="CDD" id="cd12087">
    <property type="entry name" value="TM_EGFR-like"/>
    <property type="match status" value="1"/>
</dbReference>
<dbReference type="AlphaFoldDB" id="A0A8T9CMP7"/>
<feature type="chain" id="PRO_5035794997" description="Peptidase A1 domain-containing protein" evidence="4">
    <location>
        <begin position="21"/>
        <end position="746"/>
    </location>
</feature>
<feature type="compositionally biased region" description="Polar residues" evidence="2">
    <location>
        <begin position="713"/>
        <end position="723"/>
    </location>
</feature>
<dbReference type="PROSITE" id="PS51767">
    <property type="entry name" value="PEPTIDASE_A1"/>
    <property type="match status" value="1"/>
</dbReference>
<dbReference type="Proteomes" id="UP000469558">
    <property type="component" value="Unassembled WGS sequence"/>
</dbReference>
<dbReference type="InterPro" id="IPR034164">
    <property type="entry name" value="Pepsin-like_dom"/>
</dbReference>
<proteinExistence type="inferred from homology"/>
<comment type="similarity">
    <text evidence="1">Belongs to the peptidase A1 family.</text>
</comment>
<feature type="region of interest" description="Disordered" evidence="2">
    <location>
        <begin position="604"/>
        <end position="652"/>
    </location>
</feature>
<keyword evidence="7" id="KW-1185">Reference proteome</keyword>
<organism evidence="6 7">
    <name type="scientific">Lachnellula suecica</name>
    <dbReference type="NCBI Taxonomy" id="602035"/>
    <lineage>
        <taxon>Eukaryota</taxon>
        <taxon>Fungi</taxon>
        <taxon>Dikarya</taxon>
        <taxon>Ascomycota</taxon>
        <taxon>Pezizomycotina</taxon>
        <taxon>Leotiomycetes</taxon>
        <taxon>Helotiales</taxon>
        <taxon>Lachnaceae</taxon>
        <taxon>Lachnellula</taxon>
    </lineage>
</organism>
<dbReference type="EMBL" id="QGMK01000007">
    <property type="protein sequence ID" value="TVY85460.1"/>
    <property type="molecule type" value="Genomic_DNA"/>
</dbReference>
<dbReference type="GO" id="GO:0006508">
    <property type="term" value="P:proteolysis"/>
    <property type="evidence" value="ECO:0007669"/>
    <property type="project" value="InterPro"/>
</dbReference>
<evidence type="ECO:0000256" key="1">
    <source>
        <dbReference type="ARBA" id="ARBA00007447"/>
    </source>
</evidence>
<evidence type="ECO:0000256" key="2">
    <source>
        <dbReference type="SAM" id="MobiDB-lite"/>
    </source>
</evidence>
<comment type="caution">
    <text evidence="6">The sequence shown here is derived from an EMBL/GenBank/DDBJ whole genome shotgun (WGS) entry which is preliminary data.</text>
</comment>
<evidence type="ECO:0000256" key="3">
    <source>
        <dbReference type="SAM" id="Phobius"/>
    </source>
</evidence>
<feature type="compositionally biased region" description="Polar residues" evidence="2">
    <location>
        <begin position="624"/>
        <end position="637"/>
    </location>
</feature>
<dbReference type="InterPro" id="IPR021109">
    <property type="entry name" value="Peptidase_aspartic_dom_sf"/>
</dbReference>